<keyword evidence="3" id="KW-0677">Repeat</keyword>
<evidence type="ECO:0000259" key="8">
    <source>
        <dbReference type="Pfam" id="PF00931"/>
    </source>
</evidence>
<comment type="similarity">
    <text evidence="1">Belongs to the disease resistance NB-LRR family.</text>
</comment>
<feature type="domain" description="NB-ARC" evidence="8">
    <location>
        <begin position="224"/>
        <end position="303"/>
    </location>
</feature>
<dbReference type="InterPro" id="IPR056789">
    <property type="entry name" value="LRR_R13L1-DRL21"/>
</dbReference>
<dbReference type="GO" id="GO:0005524">
    <property type="term" value="F:ATP binding"/>
    <property type="evidence" value="ECO:0007669"/>
    <property type="project" value="UniProtKB-KW"/>
</dbReference>
<dbReference type="Gramene" id="OIT08743">
    <property type="protein sequence ID" value="OIT08743"/>
    <property type="gene ID" value="A4A49_30125"/>
</dbReference>
<dbReference type="PANTHER" id="PTHR36766">
    <property type="entry name" value="PLANT BROAD-SPECTRUM MILDEW RESISTANCE PROTEIN RPW8"/>
    <property type="match status" value="1"/>
</dbReference>
<dbReference type="Pfam" id="PF23559">
    <property type="entry name" value="WHD_DRP"/>
    <property type="match status" value="1"/>
</dbReference>
<evidence type="ECO:0000313" key="12">
    <source>
        <dbReference type="EMBL" id="OIT08743.1"/>
    </source>
</evidence>
<dbReference type="PANTHER" id="PTHR36766:SF51">
    <property type="entry name" value="DISEASE RESISTANCE RPP13-LIKE PROTEIN 1"/>
    <property type="match status" value="1"/>
</dbReference>
<evidence type="ECO:0000256" key="1">
    <source>
        <dbReference type="ARBA" id="ARBA00008894"/>
    </source>
</evidence>
<dbReference type="GO" id="GO:0051707">
    <property type="term" value="P:response to other organism"/>
    <property type="evidence" value="ECO:0007669"/>
    <property type="project" value="UniProtKB-ARBA"/>
</dbReference>
<dbReference type="Pfam" id="PF00931">
    <property type="entry name" value="NB-ARC"/>
    <property type="match status" value="1"/>
</dbReference>
<dbReference type="FunFam" id="1.10.10.10:FF:000322">
    <property type="entry name" value="Probable disease resistance protein At1g63360"/>
    <property type="match status" value="1"/>
</dbReference>
<reference evidence="12" key="1">
    <citation type="submission" date="2016-11" db="EMBL/GenBank/DDBJ databases">
        <title>The genome of Nicotiana attenuata.</title>
        <authorList>
            <person name="Xu S."/>
            <person name="Brockmoeller T."/>
            <person name="Gaquerel E."/>
            <person name="Navarro A."/>
            <person name="Kuhl H."/>
            <person name="Gase K."/>
            <person name="Ling Z."/>
            <person name="Zhou W."/>
            <person name="Kreitzer C."/>
            <person name="Stanke M."/>
            <person name="Tang H."/>
            <person name="Lyons E."/>
            <person name="Pandey P."/>
            <person name="Pandey S.P."/>
            <person name="Timmermann B."/>
            <person name="Baldwin I.T."/>
        </authorList>
    </citation>
    <scope>NUCLEOTIDE SEQUENCE [LARGE SCALE GENOMIC DNA]</scope>
    <source>
        <strain evidence="12">UT</strain>
    </source>
</reference>
<dbReference type="SUPFAM" id="SSF52540">
    <property type="entry name" value="P-loop containing nucleoside triphosphate hydrolases"/>
    <property type="match status" value="1"/>
</dbReference>
<keyword evidence="5" id="KW-0611">Plant defense</keyword>
<dbReference type="Gene3D" id="3.80.10.10">
    <property type="entry name" value="Ribonuclease Inhibitor"/>
    <property type="match status" value="4"/>
</dbReference>
<keyword evidence="7" id="KW-0175">Coiled coil</keyword>
<proteinExistence type="inferred from homology"/>
<evidence type="ECO:0000256" key="7">
    <source>
        <dbReference type="SAM" id="Coils"/>
    </source>
</evidence>
<dbReference type="Proteomes" id="UP000187609">
    <property type="component" value="Unassembled WGS sequence"/>
</dbReference>
<dbReference type="InterPro" id="IPR032675">
    <property type="entry name" value="LRR_dom_sf"/>
</dbReference>
<keyword evidence="13" id="KW-1185">Reference proteome</keyword>
<evidence type="ECO:0000259" key="11">
    <source>
        <dbReference type="Pfam" id="PF25019"/>
    </source>
</evidence>
<dbReference type="Pfam" id="PF18052">
    <property type="entry name" value="Rx_N"/>
    <property type="match status" value="1"/>
</dbReference>
<name>A0A1J6JGE7_NICAT</name>
<dbReference type="SUPFAM" id="SSF52058">
    <property type="entry name" value="L domain-like"/>
    <property type="match status" value="2"/>
</dbReference>
<feature type="domain" description="Disease resistance protein winged helix" evidence="10">
    <location>
        <begin position="386"/>
        <end position="458"/>
    </location>
</feature>
<feature type="coiled-coil region" evidence="7">
    <location>
        <begin position="123"/>
        <end position="150"/>
    </location>
</feature>
<accession>A0A1J6JGE7</accession>
<keyword evidence="2" id="KW-0433">Leucine-rich repeat</keyword>
<evidence type="ECO:0000256" key="4">
    <source>
        <dbReference type="ARBA" id="ARBA00022741"/>
    </source>
</evidence>
<organism evidence="12 13">
    <name type="scientific">Nicotiana attenuata</name>
    <name type="common">Coyote tobacco</name>
    <dbReference type="NCBI Taxonomy" id="49451"/>
    <lineage>
        <taxon>Eukaryota</taxon>
        <taxon>Viridiplantae</taxon>
        <taxon>Streptophyta</taxon>
        <taxon>Embryophyta</taxon>
        <taxon>Tracheophyta</taxon>
        <taxon>Spermatophyta</taxon>
        <taxon>Magnoliopsida</taxon>
        <taxon>eudicotyledons</taxon>
        <taxon>Gunneridae</taxon>
        <taxon>Pentapetalae</taxon>
        <taxon>asterids</taxon>
        <taxon>lamiids</taxon>
        <taxon>Solanales</taxon>
        <taxon>Solanaceae</taxon>
        <taxon>Nicotianoideae</taxon>
        <taxon>Nicotianeae</taxon>
        <taxon>Nicotiana</taxon>
    </lineage>
</organism>
<dbReference type="SMR" id="A0A1J6JGE7"/>
<keyword evidence="4" id="KW-0547">Nucleotide-binding</keyword>
<dbReference type="InterPro" id="IPR003591">
    <property type="entry name" value="Leu-rich_rpt_typical-subtyp"/>
</dbReference>
<evidence type="ECO:0000256" key="6">
    <source>
        <dbReference type="ARBA" id="ARBA00022840"/>
    </source>
</evidence>
<evidence type="ECO:0000256" key="3">
    <source>
        <dbReference type="ARBA" id="ARBA00022737"/>
    </source>
</evidence>
<dbReference type="InterPro" id="IPR042197">
    <property type="entry name" value="Apaf_helical"/>
</dbReference>
<comment type="caution">
    <text evidence="12">The sequence shown here is derived from an EMBL/GenBank/DDBJ whole genome shotgun (WGS) entry which is preliminary data.</text>
</comment>
<feature type="domain" description="Disease resistance N-terminal" evidence="9">
    <location>
        <begin position="11"/>
        <end position="102"/>
    </location>
</feature>
<gene>
    <name evidence="12" type="primary">RPPL1_3</name>
    <name evidence="12" type="ORF">A4A49_30125</name>
</gene>
<dbReference type="Gene3D" id="3.40.50.300">
    <property type="entry name" value="P-loop containing nucleotide triphosphate hydrolases"/>
    <property type="match status" value="2"/>
</dbReference>
<evidence type="ECO:0000259" key="10">
    <source>
        <dbReference type="Pfam" id="PF23559"/>
    </source>
</evidence>
<protein>
    <submittedName>
        <fullName evidence="12">Disease resistance rpp13-like protein 1</fullName>
    </submittedName>
</protein>
<evidence type="ECO:0000259" key="9">
    <source>
        <dbReference type="Pfam" id="PF18052"/>
    </source>
</evidence>
<evidence type="ECO:0000256" key="2">
    <source>
        <dbReference type="ARBA" id="ARBA00022614"/>
    </source>
</evidence>
<dbReference type="GO" id="GO:0043531">
    <property type="term" value="F:ADP binding"/>
    <property type="evidence" value="ECO:0007669"/>
    <property type="project" value="InterPro"/>
</dbReference>
<dbReference type="InterPro" id="IPR027417">
    <property type="entry name" value="P-loop_NTPase"/>
</dbReference>
<dbReference type="SMART" id="SM00369">
    <property type="entry name" value="LRR_TYP"/>
    <property type="match status" value="2"/>
</dbReference>
<dbReference type="InterPro" id="IPR058922">
    <property type="entry name" value="WHD_DRP"/>
</dbReference>
<dbReference type="InterPro" id="IPR002182">
    <property type="entry name" value="NB-ARC"/>
</dbReference>
<evidence type="ECO:0000256" key="5">
    <source>
        <dbReference type="ARBA" id="ARBA00022821"/>
    </source>
</evidence>
<dbReference type="Gene3D" id="1.10.8.430">
    <property type="entry name" value="Helical domain of apoptotic protease-activating factors"/>
    <property type="match status" value="1"/>
</dbReference>
<dbReference type="Pfam" id="PF25019">
    <property type="entry name" value="LRR_R13L1-DRL21"/>
    <property type="match status" value="1"/>
</dbReference>
<dbReference type="EMBL" id="MJEQ01037183">
    <property type="protein sequence ID" value="OIT08743.1"/>
    <property type="molecule type" value="Genomic_DNA"/>
</dbReference>
<sequence>MEIGLAVGGAFLSSALNVLFERLAPQGELLKMFQRQKHDFQLLKKLRLTLLGLQAVLSDADNKQTSNRYVNQWLNAVDSAENLMEEINYEVLRVKVEGQHQNHAETSNRQVSDLNLCLSDEFFLNIKEKLEGTTKTLEELEKQIGRLGLKDYLVSGKQETRVPSTSLVDESDILGRQNEIAILVDHLLSVDADGKTYSVIPIVGMAGVGKTTLAKAVYNNEKESLKGKKFLIVLDDVWNDNYLEWVNLINPFAQGEIGSKIIVTTRKRSVAMTMVNKKSVAVTMDTLYSDVSWSLFKRHAFDNMDPKEHLEHVEVGKQIAAKCKGLPLALKTLAGLLRSKSEIEDWRRILTSEIWELPDNGILPALMLSYNDLPIHLKQCFSYCAIFPKDYPFGKDQVIQLWIANGLVQRLQKYKIIEDSGNQYFLELRSRSLFERVPMSSQGNTEKFIMHDLVNDLAQVTSSKFCINLEDNKGSDILGRCRHLSYSMGHGDIKKLKPLYKLEQLRTLLPINNMYSPSLSKRVLHNILPRLTSLRALSLSGYHIKELPNDLFIKLRLLRFLDLSWTWIKQLPDSICVLYNLETLLLSSCKYLEELPHQTEKLINLRHLDISGTYRLKIPLYLSKLKSIPMLMGLENVADRREALKANMRGKEHIEKLSLEWSVSTADSSQNERDILGELHPNPNIKELVINGYRGTDFPNWLADYSFSELVKLSLSNCKDCYSLPALGQLPSLKFLTIKGMHRLTEVTDKFYGSSSSKKPFNCLERLEFDEMLEWKQWHVLGNGEQFSILEKLSIKNCPKLMGKLPENHSSLTSLTISNCPELNLETPIQLSSFKKFEVEGSPKVGVPTLEGMRQIVELCIIDCQSLTSLPFSSMPNTLKEIKIKHCGKLKLEASTGGSNMFLENLDLNECDSIDEISPELVPQARCLSVVSCHGLTRLLIPNGTEDLIIIGCENLEILSVAQTTSLRTLNIWKCEKLKSLPEHMQELLSSLKELKLRYCPEIESFPEGGLPFNLEVLKIWNCKKLVNGRKEWGLQRLPYLTELHISHDGSDEEIPAGENWELPCSIRTLSIGNLKTLSSQVLKSLTSLESLYTLDLPRIKSLLEEGLPSSLSELILFCHDELHSLPTKGLRRLTSLQRLEIISCDQLKSIPESALPSSLSELTIGYCPNLQSLQVKRKPSFLSLLPICSCGNNLQPLPESVLPSSLSKLVIRSCPKLESLPVKGMPSSISELDISDCPMLEPLLEFEKGYYWPIISHIPTIEIDHEYLSNIIQRILLTNCSSVGERDVVLAFSIDKTITLNVVCQQSVFFQPIMTNHKALSARRGNILLEVCQIDQ</sequence>
<dbReference type="InterPro" id="IPR041118">
    <property type="entry name" value="Rx_N"/>
</dbReference>
<dbReference type="PRINTS" id="PR00364">
    <property type="entry name" value="DISEASERSIST"/>
</dbReference>
<keyword evidence="6" id="KW-0067">ATP-binding</keyword>
<feature type="domain" description="R13L1/DRL21-like LRR repeat region" evidence="11">
    <location>
        <begin position="630"/>
        <end position="741"/>
    </location>
</feature>
<evidence type="ECO:0000313" key="13">
    <source>
        <dbReference type="Proteomes" id="UP000187609"/>
    </source>
</evidence>
<dbReference type="OMA" id="TIRINWE"/>
<dbReference type="GO" id="GO:0006952">
    <property type="term" value="P:defense response"/>
    <property type="evidence" value="ECO:0007669"/>
    <property type="project" value="UniProtKB-KW"/>
</dbReference>